<dbReference type="GO" id="GO:0005829">
    <property type="term" value="C:cytosol"/>
    <property type="evidence" value="ECO:0007669"/>
    <property type="project" value="TreeGrafter"/>
</dbReference>
<dbReference type="AlphaFoldDB" id="A0A645DHB9"/>
<gene>
    <name evidence="1" type="primary">yidA_27</name>
    <name evidence="1" type="ORF">SDC9_135984</name>
</gene>
<sequence>MIKLVATDLDGTLLNENRELSEVNKKTIKKMIDSNIILCFATGRPLNGIKHFLEECNLTNTESYSITNTGACIYRNQNFQLLKGEYLNECDYQLIEDYTKGTGVQVAGYSDFDLYSFSKVINPALIHDSKILSMPINETKIQDIVNPICRINIMGNKESIDYAISILPKEIFEKYYTVRNETFSFELLNKSSGKGNAIKFLMDYLGLNNEEVLVLGDNFNDIDMLIEAGQSVAMGQAHEDIKRICTYVTDTNEKNGFTKAIEKLVYENNI</sequence>
<dbReference type="CDD" id="cd07516">
    <property type="entry name" value="HAD_Pase"/>
    <property type="match status" value="1"/>
</dbReference>
<dbReference type="EMBL" id="VSSQ01036409">
    <property type="protein sequence ID" value="MPM88880.1"/>
    <property type="molecule type" value="Genomic_DNA"/>
</dbReference>
<dbReference type="Gene3D" id="3.40.50.1000">
    <property type="entry name" value="HAD superfamily/HAD-like"/>
    <property type="match status" value="1"/>
</dbReference>
<dbReference type="SFLD" id="SFLDS00003">
    <property type="entry name" value="Haloacid_Dehalogenase"/>
    <property type="match status" value="1"/>
</dbReference>
<dbReference type="GO" id="GO:0000287">
    <property type="term" value="F:magnesium ion binding"/>
    <property type="evidence" value="ECO:0007669"/>
    <property type="project" value="TreeGrafter"/>
</dbReference>
<comment type="caution">
    <text evidence="1">The sequence shown here is derived from an EMBL/GenBank/DDBJ whole genome shotgun (WGS) entry which is preliminary data.</text>
</comment>
<dbReference type="PANTHER" id="PTHR10000:SF8">
    <property type="entry name" value="HAD SUPERFAMILY HYDROLASE-LIKE, TYPE 3"/>
    <property type="match status" value="1"/>
</dbReference>
<dbReference type="Gene3D" id="3.30.1240.10">
    <property type="match status" value="1"/>
</dbReference>
<name>A0A645DHB9_9ZZZZ</name>
<dbReference type="PANTHER" id="PTHR10000">
    <property type="entry name" value="PHOSPHOSERINE PHOSPHATASE"/>
    <property type="match status" value="1"/>
</dbReference>
<dbReference type="GO" id="GO:0050308">
    <property type="term" value="F:sugar-phosphatase activity"/>
    <property type="evidence" value="ECO:0007669"/>
    <property type="project" value="UniProtKB-EC"/>
</dbReference>
<accession>A0A645DHB9</accession>
<dbReference type="Pfam" id="PF08282">
    <property type="entry name" value="Hydrolase_3"/>
    <property type="match status" value="1"/>
</dbReference>
<dbReference type="NCBIfam" id="TIGR00099">
    <property type="entry name" value="Cof-subfamily"/>
    <property type="match status" value="1"/>
</dbReference>
<dbReference type="PROSITE" id="PS01229">
    <property type="entry name" value="COF_2"/>
    <property type="match status" value="1"/>
</dbReference>
<dbReference type="InterPro" id="IPR036412">
    <property type="entry name" value="HAD-like_sf"/>
</dbReference>
<proteinExistence type="predicted"/>
<dbReference type="SUPFAM" id="SSF56784">
    <property type="entry name" value="HAD-like"/>
    <property type="match status" value="1"/>
</dbReference>
<dbReference type="InterPro" id="IPR023214">
    <property type="entry name" value="HAD_sf"/>
</dbReference>
<dbReference type="PROSITE" id="PS01228">
    <property type="entry name" value="COF_1"/>
    <property type="match status" value="1"/>
</dbReference>
<evidence type="ECO:0000313" key="1">
    <source>
        <dbReference type="EMBL" id="MPM88880.1"/>
    </source>
</evidence>
<keyword evidence="1" id="KW-0378">Hydrolase</keyword>
<protein>
    <submittedName>
        <fullName evidence="1">Sugar phosphatase YidA</fullName>
        <ecNumber evidence="1">3.1.3.23</ecNumber>
    </submittedName>
</protein>
<dbReference type="InterPro" id="IPR000150">
    <property type="entry name" value="Cof"/>
</dbReference>
<organism evidence="1">
    <name type="scientific">bioreactor metagenome</name>
    <dbReference type="NCBI Taxonomy" id="1076179"/>
    <lineage>
        <taxon>unclassified sequences</taxon>
        <taxon>metagenomes</taxon>
        <taxon>ecological metagenomes</taxon>
    </lineage>
</organism>
<reference evidence="1" key="1">
    <citation type="submission" date="2019-08" db="EMBL/GenBank/DDBJ databases">
        <authorList>
            <person name="Kucharzyk K."/>
            <person name="Murdoch R.W."/>
            <person name="Higgins S."/>
            <person name="Loffler F."/>
        </authorList>
    </citation>
    <scope>NUCLEOTIDE SEQUENCE</scope>
</reference>
<dbReference type="SFLD" id="SFLDG01140">
    <property type="entry name" value="C2.B:_Phosphomannomutase_and_P"/>
    <property type="match status" value="1"/>
</dbReference>
<dbReference type="EC" id="3.1.3.23" evidence="1"/>